<proteinExistence type="inferred from homology"/>
<evidence type="ECO:0000256" key="1">
    <source>
        <dbReference type="ARBA" id="ARBA00002281"/>
    </source>
</evidence>
<evidence type="ECO:0000256" key="2">
    <source>
        <dbReference type="ARBA" id="ARBA00004236"/>
    </source>
</evidence>
<feature type="compositionally biased region" description="Polar residues" evidence="8">
    <location>
        <begin position="29"/>
        <end position="39"/>
    </location>
</feature>
<evidence type="ECO:0000256" key="3">
    <source>
        <dbReference type="ARBA" id="ARBA00010067"/>
    </source>
</evidence>
<evidence type="ECO:0000313" key="10">
    <source>
        <dbReference type="Proteomes" id="UP001386955"/>
    </source>
</evidence>
<reference evidence="9 10" key="1">
    <citation type="submission" date="2024-01" db="EMBL/GenBank/DDBJ databases">
        <title>The genomes of 5 underutilized Papilionoideae crops provide insights into root nodulation and disease resistanc.</title>
        <authorList>
            <person name="Jiang F."/>
        </authorList>
    </citation>
    <scope>NUCLEOTIDE SEQUENCE [LARGE SCALE GENOMIC DNA]</scope>
    <source>
        <strain evidence="9">DUOXIRENSHENG_FW03</strain>
        <tissue evidence="9">Leaves</tissue>
    </source>
</reference>
<comment type="subcellular location">
    <subcellularLocation>
        <location evidence="2">Cell membrane</location>
    </subcellularLocation>
</comment>
<dbReference type="PANTHER" id="PTHR33541:SF12">
    <property type="entry name" value="PROTEIN BIG GRAIN 1-LIKE A"/>
    <property type="match status" value="1"/>
</dbReference>
<protein>
    <recommendedName>
        <fullName evidence="11">Protein BIG GRAIN 1-like B</fullName>
    </recommendedName>
</protein>
<evidence type="ECO:0000256" key="5">
    <source>
        <dbReference type="ARBA" id="ARBA00022475"/>
    </source>
</evidence>
<evidence type="ECO:0008006" key="11">
    <source>
        <dbReference type="Google" id="ProtNLM"/>
    </source>
</evidence>
<dbReference type="GO" id="GO:0005886">
    <property type="term" value="C:plasma membrane"/>
    <property type="evidence" value="ECO:0007669"/>
    <property type="project" value="UniProtKB-SubCell"/>
</dbReference>
<comment type="similarity">
    <text evidence="3">Belongs to the BIG GRAIN 1 (BG1) plant protein family.</text>
</comment>
<keyword evidence="10" id="KW-1185">Reference proteome</keyword>
<comment type="function">
    <text evidence="1">Involved in auxin transport. Regulator of the auxin signaling pathway.</text>
</comment>
<evidence type="ECO:0000256" key="6">
    <source>
        <dbReference type="ARBA" id="ARBA00023136"/>
    </source>
</evidence>
<evidence type="ECO:0000256" key="8">
    <source>
        <dbReference type="SAM" id="MobiDB-lite"/>
    </source>
</evidence>
<feature type="region of interest" description="Disordered" evidence="8">
    <location>
        <begin position="17"/>
        <end position="39"/>
    </location>
</feature>
<accession>A0AAN9X067</accession>
<keyword evidence="5" id="KW-1003">Cell membrane</keyword>
<dbReference type="EMBL" id="JAYMYS010000008">
    <property type="protein sequence ID" value="KAK7383355.1"/>
    <property type="molecule type" value="Genomic_DNA"/>
</dbReference>
<keyword evidence="6" id="KW-0472">Membrane</keyword>
<evidence type="ECO:0000256" key="7">
    <source>
        <dbReference type="ARBA" id="ARBA00023294"/>
    </source>
</evidence>
<dbReference type="PANTHER" id="PTHR33541">
    <property type="entry name" value="PROTEIN BIG GRAIN 1-LIKE A-RELATED"/>
    <property type="match status" value="1"/>
</dbReference>
<comment type="caution">
    <text evidence="9">The sequence shown here is derived from an EMBL/GenBank/DDBJ whole genome shotgun (WGS) entry which is preliminary data.</text>
</comment>
<keyword evidence="7" id="KW-0927">Auxin signaling pathway</keyword>
<feature type="compositionally biased region" description="Basic and acidic residues" evidence="8">
    <location>
        <begin position="441"/>
        <end position="463"/>
    </location>
</feature>
<name>A0AAN9X067_PSOTE</name>
<sequence>MRNQIFTVLETRSTATKTNLWSDQRKSESNNGRNETSWLPRQHMPNCHILLQTNDTSPITLIPETLSIFTVSAIASCMPKMYNLEDDNKFLIPSFSSTLLDQIYRSIDEGERKNGETKFYRHTTISRSHSKSMDADRKIVGAKTDRKLHRDEDVMFFSSTSISSDSSFGFSSDTESLSRASCFAPRGKDVIRGSASFRAEKQGLRVFDTFCRNSHTEVRGEESSLIKSKSRALRIYNNLKKVKQPISPGGRVTSFLNSLFANTKKTTSRTCAEPNASTSSSSSYYSSTCSSASSSLSRSCLSKTMSSERDRLRNGVKRTVRFYPVSVIVGEDSRPCGHKRLCEEEEASREFLYRHNTKKSNDLVSKNLPLRTNVVHDDDDDDDASSYASSDLFELDHLAVFGSERYCEELPVYETTHVSTNRAIANGLIMMRKRKEKKREKREIRDGNHKQGVREGCECDGKGKGRSSPMGIEKVIQD</sequence>
<dbReference type="GO" id="GO:0009734">
    <property type="term" value="P:auxin-activated signaling pathway"/>
    <property type="evidence" value="ECO:0007669"/>
    <property type="project" value="UniProtKB-KW"/>
</dbReference>
<evidence type="ECO:0000313" key="9">
    <source>
        <dbReference type="EMBL" id="KAK7383355.1"/>
    </source>
</evidence>
<dbReference type="Proteomes" id="UP001386955">
    <property type="component" value="Unassembled WGS sequence"/>
</dbReference>
<gene>
    <name evidence="9" type="ORF">VNO78_29032</name>
</gene>
<feature type="region of interest" description="Disordered" evidence="8">
    <location>
        <begin position="434"/>
        <end position="478"/>
    </location>
</feature>
<evidence type="ECO:0000256" key="4">
    <source>
        <dbReference type="ARBA" id="ARBA00022448"/>
    </source>
</evidence>
<dbReference type="InterPro" id="IPR039621">
    <property type="entry name" value="BG1-like"/>
</dbReference>
<keyword evidence="4" id="KW-0813">Transport</keyword>
<dbReference type="AlphaFoldDB" id="A0AAN9X067"/>
<organism evidence="9 10">
    <name type="scientific">Psophocarpus tetragonolobus</name>
    <name type="common">Winged bean</name>
    <name type="synonym">Dolichos tetragonolobus</name>
    <dbReference type="NCBI Taxonomy" id="3891"/>
    <lineage>
        <taxon>Eukaryota</taxon>
        <taxon>Viridiplantae</taxon>
        <taxon>Streptophyta</taxon>
        <taxon>Embryophyta</taxon>
        <taxon>Tracheophyta</taxon>
        <taxon>Spermatophyta</taxon>
        <taxon>Magnoliopsida</taxon>
        <taxon>eudicotyledons</taxon>
        <taxon>Gunneridae</taxon>
        <taxon>Pentapetalae</taxon>
        <taxon>rosids</taxon>
        <taxon>fabids</taxon>
        <taxon>Fabales</taxon>
        <taxon>Fabaceae</taxon>
        <taxon>Papilionoideae</taxon>
        <taxon>50 kb inversion clade</taxon>
        <taxon>NPAAA clade</taxon>
        <taxon>indigoferoid/millettioid clade</taxon>
        <taxon>Phaseoleae</taxon>
        <taxon>Psophocarpus</taxon>
    </lineage>
</organism>